<dbReference type="GO" id="GO:0022857">
    <property type="term" value="F:transmembrane transporter activity"/>
    <property type="evidence" value="ECO:0007669"/>
    <property type="project" value="InterPro"/>
</dbReference>
<dbReference type="FunFam" id="1.20.1250.20:FF:000011">
    <property type="entry name" value="MFS multidrug transporter, putative"/>
    <property type="match status" value="1"/>
</dbReference>
<dbReference type="PROSITE" id="PS50850">
    <property type="entry name" value="MFS"/>
    <property type="match status" value="1"/>
</dbReference>
<dbReference type="InterPro" id="IPR036259">
    <property type="entry name" value="MFS_trans_sf"/>
</dbReference>
<organism evidence="8 9">
    <name type="scientific">Phialocephala subalpina</name>
    <dbReference type="NCBI Taxonomy" id="576137"/>
    <lineage>
        <taxon>Eukaryota</taxon>
        <taxon>Fungi</taxon>
        <taxon>Dikarya</taxon>
        <taxon>Ascomycota</taxon>
        <taxon>Pezizomycotina</taxon>
        <taxon>Leotiomycetes</taxon>
        <taxon>Helotiales</taxon>
        <taxon>Mollisiaceae</taxon>
        <taxon>Phialocephala</taxon>
        <taxon>Phialocephala fortinii species complex</taxon>
    </lineage>
</organism>
<feature type="transmembrane region" description="Helical" evidence="6">
    <location>
        <begin position="418"/>
        <end position="437"/>
    </location>
</feature>
<gene>
    <name evidence="8" type="ORF">PAC_18864</name>
</gene>
<evidence type="ECO:0000256" key="1">
    <source>
        <dbReference type="ARBA" id="ARBA00004141"/>
    </source>
</evidence>
<feature type="transmembrane region" description="Helical" evidence="6">
    <location>
        <begin position="199"/>
        <end position="221"/>
    </location>
</feature>
<feature type="transmembrane region" description="Helical" evidence="6">
    <location>
        <begin position="510"/>
        <end position="532"/>
    </location>
</feature>
<feature type="transmembrane region" description="Helical" evidence="6">
    <location>
        <begin position="146"/>
        <end position="165"/>
    </location>
</feature>
<feature type="domain" description="Major facilitator superfamily (MFS) profile" evidence="7">
    <location>
        <begin position="107"/>
        <end position="541"/>
    </location>
</feature>
<evidence type="ECO:0000256" key="5">
    <source>
        <dbReference type="SAM" id="MobiDB-lite"/>
    </source>
</evidence>
<dbReference type="STRING" id="576137.A0A1L7XV96"/>
<comment type="subcellular location">
    <subcellularLocation>
        <location evidence="1">Membrane</location>
        <topology evidence="1">Multi-pass membrane protein</topology>
    </subcellularLocation>
</comment>
<dbReference type="InterPro" id="IPR011701">
    <property type="entry name" value="MFS"/>
</dbReference>
<evidence type="ECO:0000256" key="4">
    <source>
        <dbReference type="ARBA" id="ARBA00023136"/>
    </source>
</evidence>
<feature type="transmembrane region" description="Helical" evidence="6">
    <location>
        <begin position="377"/>
        <end position="397"/>
    </location>
</feature>
<keyword evidence="2 6" id="KW-0812">Transmembrane</keyword>
<dbReference type="InterPro" id="IPR020846">
    <property type="entry name" value="MFS_dom"/>
</dbReference>
<accession>A0A1L7XV96</accession>
<feature type="region of interest" description="Disordered" evidence="5">
    <location>
        <begin position="49"/>
        <end position="73"/>
    </location>
</feature>
<evidence type="ECO:0000256" key="3">
    <source>
        <dbReference type="ARBA" id="ARBA00022989"/>
    </source>
</evidence>
<dbReference type="PANTHER" id="PTHR23502">
    <property type="entry name" value="MAJOR FACILITATOR SUPERFAMILY"/>
    <property type="match status" value="1"/>
</dbReference>
<dbReference type="Gene3D" id="1.20.1250.20">
    <property type="entry name" value="MFS general substrate transporter like domains"/>
    <property type="match status" value="1"/>
</dbReference>
<evidence type="ECO:0000256" key="6">
    <source>
        <dbReference type="SAM" id="Phobius"/>
    </source>
</evidence>
<keyword evidence="9" id="KW-1185">Reference proteome</keyword>
<keyword evidence="3 6" id="KW-1133">Transmembrane helix</keyword>
<feature type="transmembrane region" description="Helical" evidence="6">
    <location>
        <begin position="443"/>
        <end position="470"/>
    </location>
</feature>
<evidence type="ECO:0000259" key="7">
    <source>
        <dbReference type="PROSITE" id="PS50850"/>
    </source>
</evidence>
<keyword evidence="4 6" id="KW-0472">Membrane</keyword>
<protein>
    <submittedName>
        <fullName evidence="8">Related to multidrug resistant protein</fullName>
    </submittedName>
</protein>
<dbReference type="GO" id="GO:0016020">
    <property type="term" value="C:membrane"/>
    <property type="evidence" value="ECO:0007669"/>
    <property type="project" value="UniProtKB-SubCell"/>
</dbReference>
<dbReference type="EMBL" id="FJOG01000062">
    <property type="protein sequence ID" value="CZR68963.1"/>
    <property type="molecule type" value="Genomic_DNA"/>
</dbReference>
<evidence type="ECO:0000256" key="2">
    <source>
        <dbReference type="ARBA" id="ARBA00022692"/>
    </source>
</evidence>
<reference evidence="8 9" key="1">
    <citation type="submission" date="2016-03" db="EMBL/GenBank/DDBJ databases">
        <authorList>
            <person name="Ploux O."/>
        </authorList>
    </citation>
    <scope>NUCLEOTIDE SEQUENCE [LARGE SCALE GENOMIC DNA]</scope>
    <source>
        <strain evidence="8 9">UAMH 11012</strain>
    </source>
</reference>
<dbReference type="Proteomes" id="UP000184330">
    <property type="component" value="Unassembled WGS sequence"/>
</dbReference>
<feature type="transmembrane region" description="Helical" evidence="6">
    <location>
        <begin position="338"/>
        <end position="357"/>
    </location>
</feature>
<dbReference type="AlphaFoldDB" id="A0A1L7XV96"/>
<dbReference type="CDD" id="cd17323">
    <property type="entry name" value="MFS_Tpo1_MDR_like"/>
    <property type="match status" value="1"/>
</dbReference>
<dbReference type="PANTHER" id="PTHR23502:SF60">
    <property type="entry name" value="MAJOR FACILITATOR SUPERFAMILY (MFS) PROFILE DOMAIN-CONTAINING PROTEIN-RELATED"/>
    <property type="match status" value="1"/>
</dbReference>
<feature type="transmembrane region" description="Helical" evidence="6">
    <location>
        <begin position="233"/>
        <end position="254"/>
    </location>
</feature>
<sequence>MNENPGAKLVEAKLHEFRKMNDAGSADGHAMAASDPKIQREPTEQMYDHDGKDAASLSHTNAPATADGSGSHDVEAESRIEYLVAWQDEASDPGNPKNWAMRRKAKALVGMSMFVFISVFAVSLIAPALPAISSELHIEQPAVQEMVLSIFLLSFAFGPLVASPLSETFGRMRVIQSWNLLYTVFNAVCGASQSKEALIVLRFISGFFASATLGIGGGTISDLFRSKDRGKGVAIYSWCSVAGPLFGVILGGFIAKYTTWRWAFFSTSILSACIQLIGLYMLEETYPPLLLRRRKWTIIKETGDTRYYTHDDHLDHVTARVLSQNLVRPFKLLMTQPIVQVMALYNAFLYGNTYIFFANFVNIFTDRYHQSVQIAGLNYVSIATSSCLATVIYSMTIDRIYRALSNWNGGQGKPEFRIPVMAPGTLLLGIGLFWYGWSAEAVLHWIMPNIGCGLFVAGATVCTSSVNAYIVDTYGQYSASAIAAISILRCLAGFTFPMFAPYMYGRLGYGWAATVLGFIALSIGFPVLGLLWKFGLYLRQRSPYSSAEKAPETRHVGAILASNSTC</sequence>
<feature type="transmembrane region" description="Helical" evidence="6">
    <location>
        <begin position="482"/>
        <end position="504"/>
    </location>
</feature>
<proteinExistence type="predicted"/>
<feature type="transmembrane region" description="Helical" evidence="6">
    <location>
        <begin position="260"/>
        <end position="282"/>
    </location>
</feature>
<evidence type="ECO:0000313" key="9">
    <source>
        <dbReference type="Proteomes" id="UP000184330"/>
    </source>
</evidence>
<name>A0A1L7XV96_9HELO</name>
<evidence type="ECO:0000313" key="8">
    <source>
        <dbReference type="EMBL" id="CZR68963.1"/>
    </source>
</evidence>
<feature type="transmembrane region" description="Helical" evidence="6">
    <location>
        <begin position="107"/>
        <end position="126"/>
    </location>
</feature>
<dbReference type="OrthoDB" id="6770063at2759"/>
<dbReference type="Pfam" id="PF07690">
    <property type="entry name" value="MFS_1"/>
    <property type="match status" value="1"/>
</dbReference>
<dbReference type="SUPFAM" id="SSF103473">
    <property type="entry name" value="MFS general substrate transporter"/>
    <property type="match status" value="1"/>
</dbReference>